<gene>
    <name evidence="4" type="ORF">E5351_06710</name>
</gene>
<comment type="caution">
    <text evidence="4">The sequence shown here is derived from an EMBL/GenBank/DDBJ whole genome shotgun (WGS) entry which is preliminary data.</text>
</comment>
<reference evidence="4 5" key="1">
    <citation type="submission" date="2019-04" db="EMBL/GenBank/DDBJ databases">
        <title>Microbes associate with the intestines of laboratory mice.</title>
        <authorList>
            <person name="Navarre W."/>
            <person name="Wong E."/>
            <person name="Huang K."/>
            <person name="Tropini C."/>
            <person name="Ng K."/>
            <person name="Yu B."/>
        </authorList>
    </citation>
    <scope>NUCLEOTIDE SEQUENCE [LARGE SCALE GENOMIC DNA]</scope>
    <source>
        <strain evidence="4 5">NM61_E11</strain>
    </source>
</reference>
<evidence type="ECO:0000313" key="5">
    <source>
        <dbReference type="Proteomes" id="UP000309117"/>
    </source>
</evidence>
<accession>A0A4S2BH65</accession>
<dbReference type="Proteomes" id="UP000309117">
    <property type="component" value="Unassembled WGS sequence"/>
</dbReference>
<name>A0A4S2BH65_9LACO</name>
<dbReference type="Pfam" id="PF15983">
    <property type="entry name" value="DUF4767"/>
    <property type="match status" value="1"/>
</dbReference>
<feature type="compositionally biased region" description="Polar residues" evidence="1">
    <location>
        <begin position="15"/>
        <end position="30"/>
    </location>
</feature>
<dbReference type="InterPro" id="IPR054365">
    <property type="entry name" value="Lreu_0056-like"/>
</dbReference>
<dbReference type="Gene3D" id="3.30.1460.60">
    <property type="match status" value="1"/>
</dbReference>
<evidence type="ECO:0000313" key="4">
    <source>
        <dbReference type="EMBL" id="TGY14016.1"/>
    </source>
</evidence>
<dbReference type="CDD" id="cd15778">
    <property type="entry name" value="Lreu_0056_like"/>
    <property type="match status" value="1"/>
</dbReference>
<evidence type="ECO:0000256" key="1">
    <source>
        <dbReference type="SAM" id="MobiDB-lite"/>
    </source>
</evidence>
<feature type="domain" description="Lreu-0056-like" evidence="3">
    <location>
        <begin position="201"/>
        <end position="310"/>
    </location>
</feature>
<dbReference type="AlphaFoldDB" id="A0A4S2BH65"/>
<dbReference type="RefSeq" id="WP_135960564.1">
    <property type="nucleotide sequence ID" value="NZ_CANRWT010000006.1"/>
</dbReference>
<feature type="domain" description="DUF4767" evidence="2">
    <location>
        <begin position="48"/>
        <end position="177"/>
    </location>
</feature>
<dbReference type="Pfam" id="PF22125">
    <property type="entry name" value="Lreu_0056_like"/>
    <property type="match status" value="1"/>
</dbReference>
<protein>
    <submittedName>
        <fullName evidence="4">DUF4767 domain-containing protein</fullName>
    </submittedName>
</protein>
<feature type="compositionally biased region" description="Polar residues" evidence="1">
    <location>
        <begin position="38"/>
        <end position="52"/>
    </location>
</feature>
<feature type="region of interest" description="Disordered" evidence="1">
    <location>
        <begin position="15"/>
        <end position="53"/>
    </location>
</feature>
<proteinExistence type="predicted"/>
<organism evidence="4 5">
    <name type="scientific">Lactobacillus intestinalis</name>
    <dbReference type="NCBI Taxonomy" id="151781"/>
    <lineage>
        <taxon>Bacteria</taxon>
        <taxon>Bacillati</taxon>
        <taxon>Bacillota</taxon>
        <taxon>Bacilli</taxon>
        <taxon>Lactobacillales</taxon>
        <taxon>Lactobacillaceae</taxon>
        <taxon>Lactobacillus</taxon>
    </lineage>
</organism>
<dbReference type="InterPro" id="IPR031927">
    <property type="entry name" value="DUF4767"/>
</dbReference>
<evidence type="ECO:0000259" key="3">
    <source>
        <dbReference type="Pfam" id="PF22125"/>
    </source>
</evidence>
<evidence type="ECO:0000259" key="2">
    <source>
        <dbReference type="Pfam" id="PF15983"/>
    </source>
</evidence>
<dbReference type="EMBL" id="SRYV01000011">
    <property type="protein sequence ID" value="TGY14016.1"/>
    <property type="molecule type" value="Genomic_DNA"/>
</dbReference>
<sequence>MLTLTACQNHKKSAITKQTGVGKVQKTTNSNDDKGNRTFGSDSNASDSTWNSEKQDKLDDFLDDWATTMNQEYEKYDGDGQITTAAGEKFPRDFNRVYVNGQKASLSYDPSGKGNADYNVVAIYNYDKDEGASHITYFFAFHKNQPIVLVDETTNGDKVMAKETENRDLINGFNSIAAGQNIEKSSDSKSKSNDSSSVENPKLIGVFVGLLKDGDWFKDNLNNGHMYFSDDSGYGKTKGYDCITTGGDPQSYYWFKQDGNNITVKYNDHDHSPAEGIYKTEHYTIDRLKSDYYVNSGQKDEVNGYVDALKSLDDKDD</sequence>